<reference evidence="4" key="1">
    <citation type="submission" date="2023-06" db="EMBL/GenBank/DDBJ databases">
        <title>Sysu t00039.</title>
        <authorList>
            <person name="Gao L."/>
            <person name="Fang B.-Z."/>
            <person name="Li W.-J."/>
        </authorList>
    </citation>
    <scope>NUCLEOTIDE SEQUENCE</scope>
    <source>
        <strain evidence="4">SYSU T00039</strain>
    </source>
</reference>
<feature type="domain" description="HTH tetR-type" evidence="3">
    <location>
        <begin position="16"/>
        <end position="75"/>
    </location>
</feature>
<proteinExistence type="predicted"/>
<accession>A0AAW7M811</accession>
<dbReference type="EMBL" id="JAUHPX010000001">
    <property type="protein sequence ID" value="MDN4486636.1"/>
    <property type="molecule type" value="Genomic_DNA"/>
</dbReference>
<dbReference type="Gene3D" id="1.10.357.10">
    <property type="entry name" value="Tetracycline Repressor, domain 2"/>
    <property type="match status" value="1"/>
</dbReference>
<keyword evidence="5" id="KW-1185">Reference proteome</keyword>
<dbReference type="GO" id="GO:0000976">
    <property type="term" value="F:transcription cis-regulatory region binding"/>
    <property type="evidence" value="ECO:0007669"/>
    <property type="project" value="TreeGrafter"/>
</dbReference>
<evidence type="ECO:0000256" key="1">
    <source>
        <dbReference type="ARBA" id="ARBA00023125"/>
    </source>
</evidence>
<feature type="DNA-binding region" description="H-T-H motif" evidence="2">
    <location>
        <begin position="38"/>
        <end position="57"/>
    </location>
</feature>
<evidence type="ECO:0000313" key="4">
    <source>
        <dbReference type="EMBL" id="MDN4486636.1"/>
    </source>
</evidence>
<dbReference type="SUPFAM" id="SSF48498">
    <property type="entry name" value="Tetracyclin repressor-like, C-terminal domain"/>
    <property type="match status" value="1"/>
</dbReference>
<dbReference type="PANTHER" id="PTHR30055:SF160">
    <property type="entry name" value="TRANSCRIPTIONAL REGULATORY PROTEIN (PROBABLY ASNC-FAMILY)-RELATED"/>
    <property type="match status" value="1"/>
</dbReference>
<dbReference type="Proteomes" id="UP001172737">
    <property type="component" value="Unassembled WGS sequence"/>
</dbReference>
<dbReference type="GO" id="GO:0003700">
    <property type="term" value="F:DNA-binding transcription factor activity"/>
    <property type="evidence" value="ECO:0007669"/>
    <property type="project" value="TreeGrafter"/>
</dbReference>
<dbReference type="PANTHER" id="PTHR30055">
    <property type="entry name" value="HTH-TYPE TRANSCRIPTIONAL REGULATOR RUTR"/>
    <property type="match status" value="1"/>
</dbReference>
<dbReference type="InterPro" id="IPR050109">
    <property type="entry name" value="HTH-type_TetR-like_transc_reg"/>
</dbReference>
<evidence type="ECO:0000313" key="5">
    <source>
        <dbReference type="Proteomes" id="UP001172737"/>
    </source>
</evidence>
<name>A0AAW7M811_9MICO</name>
<dbReference type="InterPro" id="IPR036271">
    <property type="entry name" value="Tet_transcr_reg_TetR-rel_C_sf"/>
</dbReference>
<dbReference type="RefSeq" id="WP_301144218.1">
    <property type="nucleotide sequence ID" value="NZ_JAUHPX010000001.1"/>
</dbReference>
<dbReference type="PROSITE" id="PS50977">
    <property type="entry name" value="HTH_TETR_2"/>
    <property type="match status" value="1"/>
</dbReference>
<dbReference type="InterPro" id="IPR001647">
    <property type="entry name" value="HTH_TetR"/>
</dbReference>
<organism evidence="4 5">
    <name type="scientific">Demequina lignilytica</name>
    <dbReference type="NCBI Taxonomy" id="3051663"/>
    <lineage>
        <taxon>Bacteria</taxon>
        <taxon>Bacillati</taxon>
        <taxon>Actinomycetota</taxon>
        <taxon>Actinomycetes</taxon>
        <taxon>Micrococcales</taxon>
        <taxon>Demequinaceae</taxon>
        <taxon>Demequina</taxon>
    </lineage>
</organism>
<evidence type="ECO:0000256" key="2">
    <source>
        <dbReference type="PROSITE-ProRule" id="PRU00335"/>
    </source>
</evidence>
<gene>
    <name evidence="4" type="ORF">QQX10_00475</name>
</gene>
<evidence type="ECO:0000259" key="3">
    <source>
        <dbReference type="PROSITE" id="PS50977"/>
    </source>
</evidence>
<dbReference type="Pfam" id="PF00440">
    <property type="entry name" value="TetR_N"/>
    <property type="match status" value="1"/>
</dbReference>
<sequence>MTTADGRDTRWEQHRQDRRRELVSHALRAIRVHGARVGMDEIAARAGTSKTVIYRHFGDRAGLYDAVVESVHAYIHAGLTRTLQDSADGDLGHLIHDLADAYLALVERDPQIYRFVLERPVATADHPGDPAGSLPSLIGDHVGQAIAAHLTATGRDASCAGTWGHGIVGFVRAAADRWMAGDPRAPRGQVVAEIDALLAGALADARPPAPLGA</sequence>
<comment type="caution">
    <text evidence="4">The sequence shown here is derived from an EMBL/GenBank/DDBJ whole genome shotgun (WGS) entry which is preliminary data.</text>
</comment>
<dbReference type="InterPro" id="IPR009057">
    <property type="entry name" value="Homeodomain-like_sf"/>
</dbReference>
<dbReference type="SUPFAM" id="SSF46689">
    <property type="entry name" value="Homeodomain-like"/>
    <property type="match status" value="1"/>
</dbReference>
<dbReference type="AlphaFoldDB" id="A0AAW7M811"/>
<keyword evidence="1 2" id="KW-0238">DNA-binding</keyword>
<dbReference type="InterPro" id="IPR045823">
    <property type="entry name" value="TetR_C_32"/>
</dbReference>
<dbReference type="Pfam" id="PF19344">
    <property type="entry name" value="TetR_C_32"/>
    <property type="match status" value="1"/>
</dbReference>
<protein>
    <submittedName>
        <fullName evidence="4">TetR/AcrR family transcriptional regulator</fullName>
    </submittedName>
</protein>